<gene>
    <name evidence="5" type="ORF">H9763_04790</name>
</gene>
<feature type="compositionally biased region" description="Polar residues" evidence="1">
    <location>
        <begin position="379"/>
        <end position="391"/>
    </location>
</feature>
<evidence type="ECO:0000256" key="3">
    <source>
        <dbReference type="SAM" id="SignalP"/>
    </source>
</evidence>
<accession>A0A9D2MRC9</accession>
<evidence type="ECO:0000256" key="1">
    <source>
        <dbReference type="SAM" id="MobiDB-lite"/>
    </source>
</evidence>
<reference evidence="5" key="1">
    <citation type="journal article" date="2021" name="PeerJ">
        <title>Extensive microbial diversity within the chicken gut microbiome revealed by metagenomics and culture.</title>
        <authorList>
            <person name="Gilroy R."/>
            <person name="Ravi A."/>
            <person name="Getino M."/>
            <person name="Pursley I."/>
            <person name="Horton D.L."/>
            <person name="Alikhan N.F."/>
            <person name="Baker D."/>
            <person name="Gharbi K."/>
            <person name="Hall N."/>
            <person name="Watson M."/>
            <person name="Adriaenssens E.M."/>
            <person name="Foster-Nyarko E."/>
            <person name="Jarju S."/>
            <person name="Secka A."/>
            <person name="Antonio M."/>
            <person name="Oren A."/>
            <person name="Chaudhuri R.R."/>
            <person name="La Ragione R."/>
            <person name="Hildebrand F."/>
            <person name="Pallen M.J."/>
        </authorList>
    </citation>
    <scope>NUCLEOTIDE SEQUENCE</scope>
    <source>
        <strain evidence="5">USAMLcec3-2134</strain>
    </source>
</reference>
<keyword evidence="2" id="KW-0472">Membrane</keyword>
<keyword evidence="2" id="KW-0812">Transmembrane</keyword>
<sequence>MKMKMVKRLAALALCLMVGLSAAFPLMGAAYAAADTGPTVGVSENSAPADSATCICETKCSSASKNAFCPVCLAGDDGYLNCAGKDPEPEPEPAPACFCDVKCTETTKNPDCPVCAADISGCTGKEPEPAPTCTCTVKCEAGAVNGDCPVCKNDLTGCTGKAPDPVPESGVTITIKAPSGWATKWAEAVIRITDDTGNGFESAKVKIEKNGNWQDITDALEKDGETYEGTAELSENCTLYVSVTGKDGKNYEKSRYIECFDRTAPTLRASVDGRLLRAEADDDLSGVAAIYVDGEKFTDLTNGTLDVRLRDLDCEFEQISVQAVDEAGNKSKTVQVKNPDYEKEQEKEQDSGKDSKDSDNTTNSEDTKEDPKPEASDQKPASSAGDSTQKPEQAASAAGSSTPSANTGKPAASASTDPEQTSDTEPRDPAPLTPDGQGTVVDNATDEDGKEFYTISTPDENIFYLVIDKQRDSDNVYFLNAVTEQDLMALAQKEEDSQESAVPDPEPVCDCKEKCAPGEVNTDCPVCISDLERCAGEEPEPEPAADEPQEEPEQSGGGAGTLIFVLLAALAVGGAGYYFKIYRPKQELDDAEDFDELTGADEETFVNEDELPEESAEQEQPEESSGGPDTPEEPAEPFDEPDYPDSYDNEYEDGEPEEGR</sequence>
<feature type="compositionally biased region" description="Acidic residues" evidence="1">
    <location>
        <begin position="537"/>
        <end position="553"/>
    </location>
</feature>
<keyword evidence="3" id="KW-0732">Signal</keyword>
<feature type="domain" description="Mobile element protein CD1107-like" evidence="4">
    <location>
        <begin position="431"/>
        <end position="587"/>
    </location>
</feature>
<dbReference type="Proteomes" id="UP000886883">
    <property type="component" value="Unassembled WGS sequence"/>
</dbReference>
<feature type="compositionally biased region" description="Basic and acidic residues" evidence="1">
    <location>
        <begin position="339"/>
        <end position="377"/>
    </location>
</feature>
<feature type="compositionally biased region" description="Acidic residues" evidence="1">
    <location>
        <begin position="592"/>
        <end position="622"/>
    </location>
</feature>
<feature type="transmembrane region" description="Helical" evidence="2">
    <location>
        <begin position="558"/>
        <end position="579"/>
    </location>
</feature>
<protein>
    <submittedName>
        <fullName evidence="5">DUF4366 domain-containing protein</fullName>
    </submittedName>
</protein>
<feature type="compositionally biased region" description="Low complexity" evidence="1">
    <location>
        <begin position="394"/>
        <end position="405"/>
    </location>
</feature>
<comment type="caution">
    <text evidence="5">The sequence shown here is derived from an EMBL/GenBank/DDBJ whole genome shotgun (WGS) entry which is preliminary data.</text>
</comment>
<feature type="domain" description="Mobile element protein CD1107-like" evidence="4">
    <location>
        <begin position="131"/>
        <end position="173"/>
    </location>
</feature>
<feature type="region of interest" description="Disordered" evidence="1">
    <location>
        <begin position="592"/>
        <end position="660"/>
    </location>
</feature>
<proteinExistence type="predicted"/>
<feature type="chain" id="PRO_5039066000" evidence="3">
    <location>
        <begin position="24"/>
        <end position="660"/>
    </location>
</feature>
<feature type="compositionally biased region" description="Acidic residues" evidence="1">
    <location>
        <begin position="630"/>
        <end position="660"/>
    </location>
</feature>
<feature type="region of interest" description="Disordered" evidence="1">
    <location>
        <begin position="535"/>
        <end position="558"/>
    </location>
</feature>
<reference evidence="5" key="2">
    <citation type="submission" date="2021-04" db="EMBL/GenBank/DDBJ databases">
        <authorList>
            <person name="Gilroy R."/>
        </authorList>
    </citation>
    <scope>NUCLEOTIDE SEQUENCE</scope>
    <source>
        <strain evidence="5">USAMLcec3-2134</strain>
    </source>
</reference>
<keyword evidence="2" id="KW-1133">Transmembrane helix</keyword>
<feature type="signal peptide" evidence="3">
    <location>
        <begin position="1"/>
        <end position="23"/>
    </location>
</feature>
<evidence type="ECO:0000259" key="4">
    <source>
        <dbReference type="Pfam" id="PF14283"/>
    </source>
</evidence>
<evidence type="ECO:0000256" key="2">
    <source>
        <dbReference type="SAM" id="Phobius"/>
    </source>
</evidence>
<feature type="compositionally biased region" description="Polar residues" evidence="1">
    <location>
        <begin position="413"/>
        <end position="423"/>
    </location>
</feature>
<evidence type="ECO:0000313" key="6">
    <source>
        <dbReference type="Proteomes" id="UP000886883"/>
    </source>
</evidence>
<organism evidence="5 6">
    <name type="scientific">Candidatus Eisenbergiella merdigallinarum</name>
    <dbReference type="NCBI Taxonomy" id="2838552"/>
    <lineage>
        <taxon>Bacteria</taxon>
        <taxon>Bacillati</taxon>
        <taxon>Bacillota</taxon>
        <taxon>Clostridia</taxon>
        <taxon>Lachnospirales</taxon>
        <taxon>Lachnospiraceae</taxon>
        <taxon>Eisenbergiella</taxon>
    </lineage>
</organism>
<dbReference type="InterPro" id="IPR025376">
    <property type="entry name" value="CD1107-like_dom"/>
</dbReference>
<feature type="region of interest" description="Disordered" evidence="1">
    <location>
        <begin position="330"/>
        <end position="453"/>
    </location>
</feature>
<dbReference type="EMBL" id="DWXE01000016">
    <property type="protein sequence ID" value="HJB90768.1"/>
    <property type="molecule type" value="Genomic_DNA"/>
</dbReference>
<evidence type="ECO:0000313" key="5">
    <source>
        <dbReference type="EMBL" id="HJB90768.1"/>
    </source>
</evidence>
<dbReference type="Pfam" id="PF14283">
    <property type="entry name" value="CD1107-like"/>
    <property type="match status" value="2"/>
</dbReference>
<dbReference type="AlphaFoldDB" id="A0A9D2MRC9"/>
<name>A0A9D2MRC9_9FIRM</name>